<dbReference type="InterPro" id="IPR008571">
    <property type="entry name" value="HerA-like"/>
</dbReference>
<dbReference type="PANTHER" id="PTHR42957:SF1">
    <property type="entry name" value="HELICASE MJ1565-RELATED"/>
    <property type="match status" value="1"/>
</dbReference>
<proteinExistence type="predicted"/>
<dbReference type="InterPro" id="IPR027417">
    <property type="entry name" value="P-loop_NTPase"/>
</dbReference>
<protein>
    <submittedName>
        <fullName evidence="1">P-loop containing nucleoside triphosphate hydrolase protein</fullName>
    </submittedName>
</protein>
<sequence>MPALLQSARTDPEVTLLRKNDTLQTSAANSHSNATAPVITRAAWLALSAEDQPQQYGVLGSLAFNSIKSESLNTDTVGQRVYINTNTPSSIVVCGVQGSGKSHTVSTILESVVRPNIRAIGRLDAPLLCVVLHRGEGGPASRPSEAAFISVSDDPDIPSIPVRVLVSQSFLTTMRKAYATVGSNVTVEPLLFAESDLDAEAFLSLMAVGSSDGAPLYMQVVLCILREMGESFSYAAFTRELSAAKKKLTFNPAQVASLEQRLSLLTPFLAGSGKFKTKRPSGINFVPGEITIVDLSDPFIDSASACSLFNIVTRLFVKTDVGSAGKILLVDEAHKYLSSTNSGLTKTLLMINREQRHLGIRMIISTQEPTVIPDALLDLCPVAILHRFSSPTWWDHIKKHTPAHLSEETFDKIVQLQTGEAIVLAPSGLRTDADESVVPFGRDYFVVHVRQRVSKDGGASILCVE</sequence>
<dbReference type="SUPFAM" id="SSF52540">
    <property type="entry name" value="P-loop containing nucleoside triphosphate hydrolases"/>
    <property type="match status" value="1"/>
</dbReference>
<dbReference type="OrthoDB" id="2316594at2759"/>
<dbReference type="Gene3D" id="3.40.50.300">
    <property type="entry name" value="P-loop containing nucleotide triphosphate hydrolases"/>
    <property type="match status" value="1"/>
</dbReference>
<dbReference type="Proteomes" id="UP000305067">
    <property type="component" value="Unassembled WGS sequence"/>
</dbReference>
<keyword evidence="1" id="KW-0378">Hydrolase</keyword>
<name>A0A5C3QD23_9AGAR</name>
<keyword evidence="2" id="KW-1185">Reference proteome</keyword>
<dbReference type="GO" id="GO:0016787">
    <property type="term" value="F:hydrolase activity"/>
    <property type="evidence" value="ECO:0007669"/>
    <property type="project" value="UniProtKB-KW"/>
</dbReference>
<reference evidence="1 2" key="1">
    <citation type="journal article" date="2019" name="Nat. Ecol. Evol.">
        <title>Megaphylogeny resolves global patterns of mushroom evolution.</title>
        <authorList>
            <person name="Varga T."/>
            <person name="Krizsan K."/>
            <person name="Foldi C."/>
            <person name="Dima B."/>
            <person name="Sanchez-Garcia M."/>
            <person name="Sanchez-Ramirez S."/>
            <person name="Szollosi G.J."/>
            <person name="Szarkandi J.G."/>
            <person name="Papp V."/>
            <person name="Albert L."/>
            <person name="Andreopoulos W."/>
            <person name="Angelini C."/>
            <person name="Antonin V."/>
            <person name="Barry K.W."/>
            <person name="Bougher N.L."/>
            <person name="Buchanan P."/>
            <person name="Buyck B."/>
            <person name="Bense V."/>
            <person name="Catcheside P."/>
            <person name="Chovatia M."/>
            <person name="Cooper J."/>
            <person name="Damon W."/>
            <person name="Desjardin D."/>
            <person name="Finy P."/>
            <person name="Geml J."/>
            <person name="Haridas S."/>
            <person name="Hughes K."/>
            <person name="Justo A."/>
            <person name="Karasinski D."/>
            <person name="Kautmanova I."/>
            <person name="Kiss B."/>
            <person name="Kocsube S."/>
            <person name="Kotiranta H."/>
            <person name="LaButti K.M."/>
            <person name="Lechner B.E."/>
            <person name="Liimatainen K."/>
            <person name="Lipzen A."/>
            <person name="Lukacs Z."/>
            <person name="Mihaltcheva S."/>
            <person name="Morgado L.N."/>
            <person name="Niskanen T."/>
            <person name="Noordeloos M.E."/>
            <person name="Ohm R.A."/>
            <person name="Ortiz-Santana B."/>
            <person name="Ovrebo C."/>
            <person name="Racz N."/>
            <person name="Riley R."/>
            <person name="Savchenko A."/>
            <person name="Shiryaev A."/>
            <person name="Soop K."/>
            <person name="Spirin V."/>
            <person name="Szebenyi C."/>
            <person name="Tomsovsky M."/>
            <person name="Tulloss R.E."/>
            <person name="Uehling J."/>
            <person name="Grigoriev I.V."/>
            <person name="Vagvolgyi C."/>
            <person name="Papp T."/>
            <person name="Martin F.M."/>
            <person name="Miettinen O."/>
            <person name="Hibbett D.S."/>
            <person name="Nagy L.G."/>
        </authorList>
    </citation>
    <scope>NUCLEOTIDE SEQUENCE [LARGE SCALE GENOMIC DNA]</scope>
    <source>
        <strain evidence="1 2">CBS 309.79</strain>
    </source>
</reference>
<dbReference type="EMBL" id="ML178835">
    <property type="protein sequence ID" value="TFK99077.1"/>
    <property type="molecule type" value="Genomic_DNA"/>
</dbReference>
<evidence type="ECO:0000313" key="2">
    <source>
        <dbReference type="Proteomes" id="UP000305067"/>
    </source>
</evidence>
<dbReference type="AlphaFoldDB" id="A0A5C3QD23"/>
<evidence type="ECO:0000313" key="1">
    <source>
        <dbReference type="EMBL" id="TFK99077.1"/>
    </source>
</evidence>
<gene>
    <name evidence="1" type="ORF">BDV98DRAFT_182186</name>
</gene>
<accession>A0A5C3QD23</accession>
<organism evidence="1 2">
    <name type="scientific">Pterulicium gracile</name>
    <dbReference type="NCBI Taxonomy" id="1884261"/>
    <lineage>
        <taxon>Eukaryota</taxon>
        <taxon>Fungi</taxon>
        <taxon>Dikarya</taxon>
        <taxon>Basidiomycota</taxon>
        <taxon>Agaricomycotina</taxon>
        <taxon>Agaricomycetes</taxon>
        <taxon>Agaricomycetidae</taxon>
        <taxon>Agaricales</taxon>
        <taxon>Pleurotineae</taxon>
        <taxon>Pterulaceae</taxon>
        <taxon>Pterulicium</taxon>
    </lineage>
</organism>
<dbReference type="STRING" id="1884261.A0A5C3QD23"/>
<dbReference type="PANTHER" id="PTHR42957">
    <property type="entry name" value="HELICASE MJ1565-RELATED"/>
    <property type="match status" value="1"/>
</dbReference>